<dbReference type="Gene3D" id="1.10.287.770">
    <property type="entry name" value="YojJ-like"/>
    <property type="match status" value="1"/>
</dbReference>
<dbReference type="PROSITE" id="PS01209">
    <property type="entry name" value="LDLRA_1"/>
    <property type="match status" value="1"/>
</dbReference>
<keyword evidence="5 14" id="KW-1133">Transmembrane helix</keyword>
<evidence type="ECO:0000256" key="5">
    <source>
        <dbReference type="ARBA" id="ARBA00022989"/>
    </source>
</evidence>
<keyword evidence="7 13" id="KW-0406">Ion transport</keyword>
<organism evidence="15 16">
    <name type="scientific">Ridgeia piscesae</name>
    <name type="common">Tubeworm</name>
    <dbReference type="NCBI Taxonomy" id="27915"/>
    <lineage>
        <taxon>Eukaryota</taxon>
        <taxon>Metazoa</taxon>
        <taxon>Spiralia</taxon>
        <taxon>Lophotrochozoa</taxon>
        <taxon>Annelida</taxon>
        <taxon>Polychaeta</taxon>
        <taxon>Sedentaria</taxon>
        <taxon>Canalipalpata</taxon>
        <taxon>Sabellida</taxon>
        <taxon>Siboglinidae</taxon>
        <taxon>Ridgeia</taxon>
    </lineage>
</organism>
<keyword evidence="2 13" id="KW-0813">Transport</keyword>
<evidence type="ECO:0000256" key="2">
    <source>
        <dbReference type="ARBA" id="ARBA00022448"/>
    </source>
</evidence>
<feature type="transmembrane region" description="Helical" evidence="14">
    <location>
        <begin position="1074"/>
        <end position="1098"/>
    </location>
</feature>
<keyword evidence="6" id="KW-0915">Sodium</keyword>
<keyword evidence="3 13" id="KW-0894">Sodium channel</keyword>
<dbReference type="Gene3D" id="2.60.470.10">
    <property type="entry name" value="Acid-sensing ion channels like domains"/>
    <property type="match status" value="1"/>
</dbReference>
<evidence type="ECO:0000313" key="16">
    <source>
        <dbReference type="Proteomes" id="UP001209878"/>
    </source>
</evidence>
<evidence type="ECO:0000256" key="1">
    <source>
        <dbReference type="ARBA" id="ARBA00004141"/>
    </source>
</evidence>
<feature type="disulfide bond" evidence="12">
    <location>
        <begin position="136"/>
        <end position="148"/>
    </location>
</feature>
<keyword evidence="9 12" id="KW-1015">Disulfide bond</keyword>
<dbReference type="Proteomes" id="UP001209878">
    <property type="component" value="Unassembled WGS sequence"/>
</dbReference>
<dbReference type="CDD" id="cd00112">
    <property type="entry name" value="LDLa"/>
    <property type="match status" value="1"/>
</dbReference>
<sequence>MANAKSPVPASLDDDQKYANWKSQVVGFTQDTTLHGIRYVTNSDTRYLVRRVFWALALMTTVSIFLFYCYDRVSTFLEFKKTVNVEVNYVDSLVFPSVTICNQNSLRLTAAVKGGWYDKLARLQPTATAAPTRVECLSGQFQCSSGECVSNDYLCDMFPDCVDGSDESHAQCKPCKRIKVNAEENIRRKRGDVIGFSYELQPGSLFDNKTVYLKVSKLGVTDFVYLYHVDTNGTVARWVIGRDVIENETFGHTQGDAESKDPLNVTALWTFKTGSTQMENVTLQITCDVSQVVKPSLDKLATDPAPKNVSLEQIYKDGAHQRNDMMELCMWKGEPCKPDYFRDRFTDLGLCQTFDPPSQVEKSGPGSALKMSFNVEKYEYTKDSQSGVGIQVLFHDRRDVPLMWEKSFSLSAGLYSLVAIEGTTFQNAEPPWGKCGGKKLDYYDFYSIATCRMDCANDIVRDRCGCRGLNMPNAGPSECCDIINSYTWTVLLTDEFWKSGNYCVCTTPCTVDLFVASVSFSSMSVDLESISGAAKVKMDKLQGRLMTAREITFRINSGLYRQTMRRFSRVLDELNTNYQFLLTLDRTLVDQVTASEKRVIEVNKDCIWFTSKQRLLAETLRTSLLWAIERFYAHVHDNVYVALLELPAVMERTMKVYDSTPYLDKEHKRRLLSDYLQSIHDPMAEGVAVALGQLMTDLKDAVNSLLYDNDYVLREEYAKELLTYVQNLNCAWCVSNDTSLTSLLKSRLIKFIDYPMTASLKGIKEDLGRYGTTLRNAQFVTLAGGARKTFVDGVKKTTEDVGKLLRELNETLRDSVVGAAATVGEMHALLTPKCRGELQSASRELGAVHSRITAFVKDMKEELLRFYRRFEGLKRNYEEGETKLAATSEGVDFDSLTRLVRARLSVIDSLLNDLSLADNKLKTQIDVINYWLVAQAQDACISAHSKYWAKFHLSRPTFSKPTRDAFGHSTDSALAVGTGFRLNDTTVNTYWDRRTTIVKALRAEFADAVERLASELTDAKTYMDVFVAGNGISGSFYQNNMIQVDMFYKELTEGKVQQQKAYEYQALLSEVGGLMGLLMGASCLTLIEVLDFIVFSIFSKCRALTRR</sequence>
<accession>A0AAD9P7C7</accession>
<protein>
    <submittedName>
        <fullName evidence="15">Uncharacterized protein</fullName>
    </submittedName>
</protein>
<evidence type="ECO:0000256" key="9">
    <source>
        <dbReference type="ARBA" id="ARBA00023157"/>
    </source>
</evidence>
<evidence type="ECO:0000256" key="8">
    <source>
        <dbReference type="ARBA" id="ARBA00023136"/>
    </source>
</evidence>
<dbReference type="InterPro" id="IPR002172">
    <property type="entry name" value="LDrepeatLR_classA_rpt"/>
</dbReference>
<dbReference type="InterPro" id="IPR001873">
    <property type="entry name" value="ENaC"/>
</dbReference>
<keyword evidence="10 13" id="KW-0739">Sodium transport</keyword>
<feature type="transmembrane region" description="Helical" evidence="14">
    <location>
        <begin position="48"/>
        <end position="68"/>
    </location>
</feature>
<feature type="disulfide bond" evidence="12">
    <location>
        <begin position="143"/>
        <end position="161"/>
    </location>
</feature>
<evidence type="ECO:0000256" key="4">
    <source>
        <dbReference type="ARBA" id="ARBA00022692"/>
    </source>
</evidence>
<proteinExistence type="inferred from homology"/>
<evidence type="ECO:0000256" key="11">
    <source>
        <dbReference type="ARBA" id="ARBA00023303"/>
    </source>
</evidence>
<evidence type="ECO:0000313" key="15">
    <source>
        <dbReference type="EMBL" id="KAK2189487.1"/>
    </source>
</evidence>
<dbReference type="InterPro" id="IPR036055">
    <property type="entry name" value="LDL_receptor-like_sf"/>
</dbReference>
<dbReference type="EMBL" id="JAODUO010000105">
    <property type="protein sequence ID" value="KAK2189487.1"/>
    <property type="molecule type" value="Genomic_DNA"/>
</dbReference>
<keyword evidence="11 13" id="KW-0407">Ion channel</keyword>
<gene>
    <name evidence="15" type="ORF">NP493_105g01009</name>
</gene>
<reference evidence="15" key="1">
    <citation type="journal article" date="2023" name="Mol. Biol. Evol.">
        <title>Third-Generation Sequencing Reveals the Adaptive Role of the Epigenome in Three Deep-Sea Polychaetes.</title>
        <authorList>
            <person name="Perez M."/>
            <person name="Aroh O."/>
            <person name="Sun Y."/>
            <person name="Lan Y."/>
            <person name="Juniper S.K."/>
            <person name="Young C.R."/>
            <person name="Angers B."/>
            <person name="Qian P.Y."/>
        </authorList>
    </citation>
    <scope>NUCLEOTIDE SEQUENCE</scope>
    <source>
        <strain evidence="15">R07B-5</strain>
    </source>
</reference>
<dbReference type="SUPFAM" id="SSF57424">
    <property type="entry name" value="LDL receptor-like module"/>
    <property type="match status" value="1"/>
</dbReference>
<comment type="caution">
    <text evidence="12">Lacks conserved residue(s) required for the propagation of feature annotation.</text>
</comment>
<keyword evidence="4 13" id="KW-0812">Transmembrane</keyword>
<dbReference type="PANTHER" id="PTHR11690">
    <property type="entry name" value="AMILORIDE-SENSITIVE SODIUM CHANNEL-RELATED"/>
    <property type="match status" value="1"/>
</dbReference>
<evidence type="ECO:0000256" key="6">
    <source>
        <dbReference type="ARBA" id="ARBA00023053"/>
    </source>
</evidence>
<evidence type="ECO:0000256" key="13">
    <source>
        <dbReference type="RuleBase" id="RU000679"/>
    </source>
</evidence>
<dbReference type="PROSITE" id="PS50068">
    <property type="entry name" value="LDLRA_2"/>
    <property type="match status" value="1"/>
</dbReference>
<evidence type="ECO:0000256" key="14">
    <source>
        <dbReference type="SAM" id="Phobius"/>
    </source>
</evidence>
<evidence type="ECO:0000256" key="12">
    <source>
        <dbReference type="PROSITE-ProRule" id="PRU00124"/>
    </source>
</evidence>
<dbReference type="SMART" id="SM00192">
    <property type="entry name" value="LDLa"/>
    <property type="match status" value="1"/>
</dbReference>
<comment type="caution">
    <text evidence="15">The sequence shown here is derived from an EMBL/GenBank/DDBJ whole genome shotgun (WGS) entry which is preliminary data.</text>
</comment>
<dbReference type="AlphaFoldDB" id="A0AAD9P7C7"/>
<keyword evidence="8 14" id="KW-0472">Membrane</keyword>
<keyword evidence="16" id="KW-1185">Reference proteome</keyword>
<evidence type="ECO:0000256" key="3">
    <source>
        <dbReference type="ARBA" id="ARBA00022461"/>
    </source>
</evidence>
<dbReference type="PRINTS" id="PR01078">
    <property type="entry name" value="AMINACHANNEL"/>
</dbReference>
<comment type="similarity">
    <text evidence="13">Belongs to the amiloride-sensitive sodium channel (TC 1.A.6) family.</text>
</comment>
<comment type="subcellular location">
    <subcellularLocation>
        <location evidence="1">Membrane</location>
        <topology evidence="1">Multi-pass membrane protein</topology>
    </subcellularLocation>
</comment>
<dbReference type="GO" id="GO:0015280">
    <property type="term" value="F:ligand-gated sodium channel activity"/>
    <property type="evidence" value="ECO:0007669"/>
    <property type="project" value="TreeGrafter"/>
</dbReference>
<evidence type="ECO:0000256" key="10">
    <source>
        <dbReference type="ARBA" id="ARBA00023201"/>
    </source>
</evidence>
<evidence type="ECO:0000256" key="7">
    <source>
        <dbReference type="ARBA" id="ARBA00023065"/>
    </source>
</evidence>
<dbReference type="Pfam" id="PF00858">
    <property type="entry name" value="ASC"/>
    <property type="match status" value="2"/>
</dbReference>
<dbReference type="Gene3D" id="4.10.400.10">
    <property type="entry name" value="Low-density Lipoprotein Receptor"/>
    <property type="match status" value="1"/>
</dbReference>
<name>A0AAD9P7C7_RIDPI</name>
<dbReference type="InterPro" id="IPR023415">
    <property type="entry name" value="LDLR_class-A_CS"/>
</dbReference>
<dbReference type="GO" id="GO:0005886">
    <property type="term" value="C:plasma membrane"/>
    <property type="evidence" value="ECO:0007669"/>
    <property type="project" value="TreeGrafter"/>
</dbReference>